<keyword evidence="17" id="KW-1185">Reference proteome</keyword>
<dbReference type="AlphaFoldDB" id="A0ABC8WZK8"/>
<dbReference type="GO" id="GO:0051502">
    <property type="term" value="P:diterpene phytoalexin biosynthetic process"/>
    <property type="evidence" value="ECO:0007669"/>
    <property type="project" value="UniProtKB-ARBA"/>
</dbReference>
<keyword evidence="9 14" id="KW-0560">Oxidoreductase</keyword>
<reference evidence="16" key="1">
    <citation type="submission" date="2024-10" db="EMBL/GenBank/DDBJ databases">
        <authorList>
            <person name="Ryan C."/>
        </authorList>
    </citation>
    <scope>NUCLEOTIDE SEQUENCE [LARGE SCALE GENOMIC DNA]</scope>
</reference>
<sequence>MVFSLVPPFPFVILFFLLLFKLIRRYASPPSRINPPPPPTLRLPPGPWQLPLIGSLHHLLLSPFRDLPHRALLEMSRAHGPLMLLRLGAVPTLVASSAEAAREVLKTHDLAFCNRHLSATISILSSGGQGVMFSPYDARWRELRKLCALELFNHRRTLSFRHVREEEARRLVSSISGESAAAGPVNLSEKMSCVVNDVVVRMAIGGRCRHRDEFLRELDEVVRLTGGFNLADLYPSSPLVRRLSKAARDMERCQRNLRRIIGSIVDERAAAMPVPEREEDLLAVLLRLQKEGGLQFDLTNEILSTVIFDVFGAGSETSSTTLEWAMSELIKNPRVMRKAQHEIREAFQGQAGHHLTEDSMDKLTYMHLVIKETLRLHPPGPFLLPRECRETCQVMGYDVPKGTAVFVNAWAIGRDSEYWDDAEEFKPERFQSSGVDFRGADFEFIPFGAGRRICPGMALGLTVMELVLASLLYHFDWELPGGVKPEELDMAETFGITVRRKSKLCVHAKPHVRQPSNVKFS</sequence>
<dbReference type="PROSITE" id="PS00086">
    <property type="entry name" value="CYTOCHROME_P450"/>
    <property type="match status" value="1"/>
</dbReference>
<evidence type="ECO:0000256" key="9">
    <source>
        <dbReference type="ARBA" id="ARBA00023002"/>
    </source>
</evidence>
<dbReference type="InterPro" id="IPR001128">
    <property type="entry name" value="Cyt_P450"/>
</dbReference>
<dbReference type="GO" id="GO:0016020">
    <property type="term" value="C:membrane"/>
    <property type="evidence" value="ECO:0007669"/>
    <property type="project" value="UniProtKB-SubCell"/>
</dbReference>
<keyword evidence="12 15" id="KW-0472">Membrane</keyword>
<feature type="transmembrane region" description="Helical" evidence="15">
    <location>
        <begin position="6"/>
        <end position="23"/>
    </location>
</feature>
<evidence type="ECO:0008006" key="18">
    <source>
        <dbReference type="Google" id="ProtNLM"/>
    </source>
</evidence>
<dbReference type="GO" id="GO:0010333">
    <property type="term" value="F:terpene synthase activity"/>
    <property type="evidence" value="ECO:0007669"/>
    <property type="project" value="UniProtKB-ARBA"/>
</dbReference>
<dbReference type="InterPro" id="IPR002401">
    <property type="entry name" value="Cyt_P450_E_grp-I"/>
</dbReference>
<dbReference type="PANTHER" id="PTHR47955">
    <property type="entry name" value="CYTOCHROME P450 FAMILY 71 PROTEIN"/>
    <property type="match status" value="1"/>
</dbReference>
<evidence type="ECO:0000256" key="1">
    <source>
        <dbReference type="ARBA" id="ARBA00001971"/>
    </source>
</evidence>
<evidence type="ECO:0000256" key="7">
    <source>
        <dbReference type="ARBA" id="ARBA00022821"/>
    </source>
</evidence>
<dbReference type="Gene3D" id="1.10.630.10">
    <property type="entry name" value="Cytochrome P450"/>
    <property type="match status" value="1"/>
</dbReference>
<evidence type="ECO:0000256" key="5">
    <source>
        <dbReference type="ARBA" id="ARBA00022692"/>
    </source>
</evidence>
<dbReference type="EMBL" id="OZ075123">
    <property type="protein sequence ID" value="CAL4917801.1"/>
    <property type="molecule type" value="Genomic_DNA"/>
</dbReference>
<keyword evidence="11 14" id="KW-0503">Monooxygenase</keyword>
<evidence type="ECO:0000256" key="2">
    <source>
        <dbReference type="ARBA" id="ARBA00004167"/>
    </source>
</evidence>
<evidence type="ECO:0000313" key="17">
    <source>
        <dbReference type="Proteomes" id="UP001497457"/>
    </source>
</evidence>
<comment type="cofactor">
    <cofactor evidence="1 13">
        <name>heme</name>
        <dbReference type="ChEBI" id="CHEBI:30413"/>
    </cofactor>
</comment>
<evidence type="ECO:0000256" key="3">
    <source>
        <dbReference type="ARBA" id="ARBA00010617"/>
    </source>
</evidence>
<evidence type="ECO:0000256" key="13">
    <source>
        <dbReference type="PIRSR" id="PIRSR602401-1"/>
    </source>
</evidence>
<keyword evidence="7" id="KW-0611">Plant defense</keyword>
<dbReference type="InterPro" id="IPR036396">
    <property type="entry name" value="Cyt_P450_sf"/>
</dbReference>
<keyword evidence="4 13" id="KW-0349">Heme</keyword>
<keyword evidence="6 13" id="KW-0479">Metal-binding</keyword>
<dbReference type="PRINTS" id="PR00463">
    <property type="entry name" value="EP450I"/>
</dbReference>
<proteinExistence type="inferred from homology"/>
<evidence type="ECO:0000256" key="11">
    <source>
        <dbReference type="ARBA" id="ARBA00023033"/>
    </source>
</evidence>
<dbReference type="CDD" id="cd11072">
    <property type="entry name" value="CYP71-like"/>
    <property type="match status" value="1"/>
</dbReference>
<evidence type="ECO:0000256" key="14">
    <source>
        <dbReference type="RuleBase" id="RU000461"/>
    </source>
</evidence>
<dbReference type="GO" id="GO:0046872">
    <property type="term" value="F:metal ion binding"/>
    <property type="evidence" value="ECO:0007669"/>
    <property type="project" value="UniProtKB-KW"/>
</dbReference>
<dbReference type="SUPFAM" id="SSF48264">
    <property type="entry name" value="Cytochrome P450"/>
    <property type="match status" value="1"/>
</dbReference>
<evidence type="ECO:0000256" key="4">
    <source>
        <dbReference type="ARBA" id="ARBA00022617"/>
    </source>
</evidence>
<comment type="subcellular location">
    <subcellularLocation>
        <location evidence="2">Membrane</location>
        <topology evidence="2">Single-pass membrane protein</topology>
    </subcellularLocation>
</comment>
<name>A0ABC8WZK8_9POAL</name>
<comment type="similarity">
    <text evidence="3 14">Belongs to the cytochrome P450 family.</text>
</comment>
<keyword evidence="8 15" id="KW-1133">Transmembrane helix</keyword>
<evidence type="ECO:0000313" key="16">
    <source>
        <dbReference type="EMBL" id="CAL4917801.1"/>
    </source>
</evidence>
<dbReference type="Pfam" id="PF00067">
    <property type="entry name" value="p450"/>
    <property type="match status" value="1"/>
</dbReference>
<evidence type="ECO:0000256" key="15">
    <source>
        <dbReference type="SAM" id="Phobius"/>
    </source>
</evidence>
<evidence type="ECO:0000256" key="10">
    <source>
        <dbReference type="ARBA" id="ARBA00023004"/>
    </source>
</evidence>
<evidence type="ECO:0000256" key="12">
    <source>
        <dbReference type="ARBA" id="ARBA00023136"/>
    </source>
</evidence>
<dbReference type="PANTHER" id="PTHR47955:SF19">
    <property type="entry name" value="CYTOCHROME P450 71A9-LIKE ISOFORM X1"/>
    <property type="match status" value="1"/>
</dbReference>
<dbReference type="FunFam" id="1.10.630.10:FF:000008">
    <property type="entry name" value="Cytochrome P450 71D8"/>
    <property type="match status" value="1"/>
</dbReference>
<feature type="binding site" description="axial binding residue" evidence="13">
    <location>
        <position position="454"/>
    </location>
    <ligand>
        <name>heme</name>
        <dbReference type="ChEBI" id="CHEBI:30413"/>
    </ligand>
    <ligandPart>
        <name>Fe</name>
        <dbReference type="ChEBI" id="CHEBI:18248"/>
    </ligandPart>
</feature>
<dbReference type="Proteomes" id="UP001497457">
    <property type="component" value="Chromosome 13rd"/>
</dbReference>
<organism evidence="16 17">
    <name type="scientific">Urochloa decumbens</name>
    <dbReference type="NCBI Taxonomy" id="240449"/>
    <lineage>
        <taxon>Eukaryota</taxon>
        <taxon>Viridiplantae</taxon>
        <taxon>Streptophyta</taxon>
        <taxon>Embryophyta</taxon>
        <taxon>Tracheophyta</taxon>
        <taxon>Spermatophyta</taxon>
        <taxon>Magnoliopsida</taxon>
        <taxon>Liliopsida</taxon>
        <taxon>Poales</taxon>
        <taxon>Poaceae</taxon>
        <taxon>PACMAD clade</taxon>
        <taxon>Panicoideae</taxon>
        <taxon>Panicodae</taxon>
        <taxon>Paniceae</taxon>
        <taxon>Melinidinae</taxon>
        <taxon>Urochloa</taxon>
    </lineage>
</organism>
<dbReference type="GO" id="GO:0006952">
    <property type="term" value="P:defense response"/>
    <property type="evidence" value="ECO:0007669"/>
    <property type="project" value="UniProtKB-KW"/>
</dbReference>
<evidence type="ECO:0000256" key="8">
    <source>
        <dbReference type="ARBA" id="ARBA00022989"/>
    </source>
</evidence>
<dbReference type="InterPro" id="IPR017972">
    <property type="entry name" value="Cyt_P450_CS"/>
</dbReference>
<gene>
    <name evidence="16" type="ORF">URODEC1_LOCUS18788</name>
</gene>
<protein>
    <recommendedName>
        <fullName evidence="18">Cytochrome P450</fullName>
    </recommendedName>
</protein>
<dbReference type="PRINTS" id="PR00385">
    <property type="entry name" value="P450"/>
</dbReference>
<dbReference type="GO" id="GO:0016709">
    <property type="term" value="F:oxidoreductase activity, acting on paired donors, with incorporation or reduction of molecular oxygen, NAD(P)H as one donor, and incorporation of one atom of oxygen"/>
    <property type="evidence" value="ECO:0007669"/>
    <property type="project" value="UniProtKB-ARBA"/>
</dbReference>
<keyword evidence="5 15" id="KW-0812">Transmembrane</keyword>
<keyword evidence="10 13" id="KW-0408">Iron</keyword>
<evidence type="ECO:0000256" key="6">
    <source>
        <dbReference type="ARBA" id="ARBA00022723"/>
    </source>
</evidence>
<accession>A0ABC8WZK8</accession>